<dbReference type="InterPro" id="IPR057313">
    <property type="entry name" value="Maqu_2507-like"/>
</dbReference>
<dbReference type="Pfam" id="PF07993">
    <property type="entry name" value="NAD_binding_4"/>
    <property type="match status" value="1"/>
</dbReference>
<dbReference type="PANTHER" id="PTHR44196:SF1">
    <property type="entry name" value="DEHYDROGENASE_REDUCTASE SDR FAMILY MEMBER 7B"/>
    <property type="match status" value="1"/>
</dbReference>
<evidence type="ECO:0000313" key="4">
    <source>
        <dbReference type="EMBL" id="TQJ04348.1"/>
    </source>
</evidence>
<dbReference type="InterPro" id="IPR002347">
    <property type="entry name" value="SDR_fam"/>
</dbReference>
<keyword evidence="2" id="KW-0560">Oxidoreductase</keyword>
<dbReference type="Proteomes" id="UP000320876">
    <property type="component" value="Unassembled WGS sequence"/>
</dbReference>
<dbReference type="NCBIfam" id="NF005539">
    <property type="entry name" value="PRK07201.1"/>
    <property type="match status" value="1"/>
</dbReference>
<dbReference type="InterPro" id="IPR013120">
    <property type="entry name" value="FAR_NAD-bd"/>
</dbReference>
<name>A0A542DMM7_AMYCI</name>
<feature type="domain" description="Ketoreductase" evidence="3">
    <location>
        <begin position="378"/>
        <end position="557"/>
    </location>
</feature>
<dbReference type="PANTHER" id="PTHR44196">
    <property type="entry name" value="DEHYDROGENASE/REDUCTASE SDR FAMILY MEMBER 7B"/>
    <property type="match status" value="1"/>
</dbReference>
<evidence type="ECO:0000256" key="2">
    <source>
        <dbReference type="ARBA" id="ARBA00023002"/>
    </source>
</evidence>
<dbReference type="GO" id="GO:0016491">
    <property type="term" value="F:oxidoreductase activity"/>
    <property type="evidence" value="ECO:0007669"/>
    <property type="project" value="UniProtKB-KW"/>
</dbReference>
<dbReference type="PRINTS" id="PR00081">
    <property type="entry name" value="GDHRDH"/>
</dbReference>
<reference evidence="4 5" key="1">
    <citation type="submission" date="2019-06" db="EMBL/GenBank/DDBJ databases">
        <title>Sequencing the genomes of 1000 actinobacteria strains.</title>
        <authorList>
            <person name="Klenk H.-P."/>
        </authorList>
    </citation>
    <scope>NUCLEOTIDE SEQUENCE [LARGE SCALE GENOMIC DNA]</scope>
    <source>
        <strain evidence="4 5">DSM 45679</strain>
    </source>
</reference>
<dbReference type="PRINTS" id="PR00080">
    <property type="entry name" value="SDRFAMILY"/>
</dbReference>
<dbReference type="OrthoDB" id="9810734at2"/>
<evidence type="ECO:0000256" key="1">
    <source>
        <dbReference type="ARBA" id="ARBA00006484"/>
    </source>
</evidence>
<dbReference type="CDD" id="cd05263">
    <property type="entry name" value="MupV_like_SDR_e"/>
    <property type="match status" value="1"/>
</dbReference>
<comment type="caution">
    <text evidence="4">The sequence shown here is derived from an EMBL/GenBank/DDBJ whole genome shotgun (WGS) entry which is preliminary data.</text>
</comment>
<sequence>MTSYFVTGGTGFLGRRLVHRLLTRPDCTRVYVLVRERSRERLAELTEQWPNPERVVPVSGDLTAEGLGVDPASLTEPPEHVVHLGAIYDMTAGREANEAANVTGTRNVLTFAERARARWLHHVSSIAVAGEHEGRFTESDFDLGQRLPSPYHATKFAAEKLVREQDSVPYRIYRPSAVVGDSVTGEMDKVDGPYYFFPAFTRIARLPARLPLVGPELGATNMVPVDYVVEAMERLMHVEAASGATYHLAAPEPQSLNEVYNAFVGAAGGPRIVRTLPLNLSGTLRRAGHALAGRQRPSVRQQALAAALTELGIPAEVLPVLTLPVRFDTTATRAALAGTGIECPPLATYAERVYRYWAEHLDLDRVRRGERKTPLRGRRVMITGASTGIGRATALRVARRGATVLLVARRSDELAAVRDEIHSAGGQAAIHPCDVTDSEAVDAMIKRVLAEHGAVDMLVNNAGRSIRRSVAHSTSRLHDYERTMALNYFAPLRLTFALLPAMIEQRFGHIVNVTTQGLQNHTPRFSAYLASKAALDEFGKVAGRDLLAEGVTFSSVRVPLVRTAMSAPSARVFRRLPSLSPEQAATMIVRALERRPEVVNRPAGTAADLADRLAPHTMRALTHLAAYQAMPETAPDTKHADGRRHPLVAVVATLTRLLWRRL</sequence>
<keyword evidence="5" id="KW-1185">Reference proteome</keyword>
<gene>
    <name evidence="4" type="ORF">FB471_4136</name>
</gene>
<organism evidence="4 5">
    <name type="scientific">Amycolatopsis cihanbeyliensis</name>
    <dbReference type="NCBI Taxonomy" id="1128664"/>
    <lineage>
        <taxon>Bacteria</taxon>
        <taxon>Bacillati</taxon>
        <taxon>Actinomycetota</taxon>
        <taxon>Actinomycetes</taxon>
        <taxon>Pseudonocardiales</taxon>
        <taxon>Pseudonocardiaceae</taxon>
        <taxon>Amycolatopsis</taxon>
    </lineage>
</organism>
<evidence type="ECO:0000259" key="3">
    <source>
        <dbReference type="SMART" id="SM00822"/>
    </source>
</evidence>
<dbReference type="SUPFAM" id="SSF51735">
    <property type="entry name" value="NAD(P)-binding Rossmann-fold domains"/>
    <property type="match status" value="2"/>
</dbReference>
<dbReference type="SMART" id="SM00822">
    <property type="entry name" value="PKS_KR"/>
    <property type="match status" value="1"/>
</dbReference>
<dbReference type="Pfam" id="PF00106">
    <property type="entry name" value="adh_short"/>
    <property type="match status" value="1"/>
</dbReference>
<dbReference type="GO" id="GO:0016020">
    <property type="term" value="C:membrane"/>
    <property type="evidence" value="ECO:0007669"/>
    <property type="project" value="TreeGrafter"/>
</dbReference>
<dbReference type="CDD" id="cd05233">
    <property type="entry name" value="SDR_c"/>
    <property type="match status" value="1"/>
</dbReference>
<dbReference type="AlphaFoldDB" id="A0A542DMM7"/>
<dbReference type="EMBL" id="VFML01000001">
    <property type="protein sequence ID" value="TQJ04348.1"/>
    <property type="molecule type" value="Genomic_DNA"/>
</dbReference>
<dbReference type="InterPro" id="IPR057326">
    <property type="entry name" value="KR_dom"/>
</dbReference>
<dbReference type="InterPro" id="IPR036291">
    <property type="entry name" value="NAD(P)-bd_dom_sf"/>
</dbReference>
<accession>A0A542DMM7</accession>
<comment type="similarity">
    <text evidence="1">Belongs to the short-chain dehydrogenases/reductases (SDR) family.</text>
</comment>
<dbReference type="Gene3D" id="3.40.50.720">
    <property type="entry name" value="NAD(P)-binding Rossmann-like Domain"/>
    <property type="match status" value="2"/>
</dbReference>
<evidence type="ECO:0000313" key="5">
    <source>
        <dbReference type="Proteomes" id="UP000320876"/>
    </source>
</evidence>
<dbReference type="RefSeq" id="WP_142000034.1">
    <property type="nucleotide sequence ID" value="NZ_VFML01000001.1"/>
</dbReference>
<proteinExistence type="inferred from homology"/>
<protein>
    <submittedName>
        <fullName evidence="4">Thioester reductase-like protein</fullName>
    </submittedName>
</protein>